<accession>H3SFY1</accession>
<dbReference type="RefSeq" id="WP_006676936.1">
    <property type="nucleotide sequence ID" value="NZ_AHKH01000026.1"/>
</dbReference>
<evidence type="ECO:0000313" key="1">
    <source>
        <dbReference type="EMBL" id="EHQ62033.1"/>
    </source>
</evidence>
<comment type="caution">
    <text evidence="1">The sequence shown here is derived from an EMBL/GenBank/DDBJ whole genome shotgun (WGS) entry which is preliminary data.</text>
</comment>
<organism evidence="1 2">
    <name type="scientific">Paenibacillus dendritiformis C454</name>
    <dbReference type="NCBI Taxonomy" id="1131935"/>
    <lineage>
        <taxon>Bacteria</taxon>
        <taxon>Bacillati</taxon>
        <taxon>Bacillota</taxon>
        <taxon>Bacilli</taxon>
        <taxon>Bacillales</taxon>
        <taxon>Paenibacillaceae</taxon>
        <taxon>Paenibacillus</taxon>
    </lineage>
</organism>
<dbReference type="OrthoDB" id="9959427at2"/>
<protein>
    <submittedName>
        <fullName evidence="1">Uncharacterized protein</fullName>
    </submittedName>
</protein>
<evidence type="ECO:0000313" key="2">
    <source>
        <dbReference type="Proteomes" id="UP000003900"/>
    </source>
</evidence>
<proteinExistence type="predicted"/>
<keyword evidence="2" id="KW-1185">Reference proteome</keyword>
<dbReference type="AlphaFoldDB" id="H3SFY1"/>
<dbReference type="EMBL" id="AHKH01000026">
    <property type="protein sequence ID" value="EHQ62033.1"/>
    <property type="molecule type" value="Genomic_DNA"/>
</dbReference>
<reference evidence="1 2" key="1">
    <citation type="journal article" date="2012" name="J. Bacteriol.">
        <title>Genome Sequence of the Pattern-Forming Social Bacterium Paenibacillus dendritiformis C454 Chiral Morphotype.</title>
        <authorList>
            <person name="Sirota-Madi A."/>
            <person name="Olender T."/>
            <person name="Helman Y."/>
            <person name="Brainis I."/>
            <person name="Finkelshtein A."/>
            <person name="Roth D."/>
            <person name="Hagai E."/>
            <person name="Leshkowitz D."/>
            <person name="Brodsky L."/>
            <person name="Galatenko V."/>
            <person name="Nikolaev V."/>
            <person name="Gutnick D.L."/>
            <person name="Lancet D."/>
            <person name="Ben-Jacob E."/>
        </authorList>
    </citation>
    <scope>NUCLEOTIDE SEQUENCE [LARGE SCALE GENOMIC DNA]</scope>
    <source>
        <strain evidence="1 2">C454</strain>
    </source>
</reference>
<dbReference type="Proteomes" id="UP000003900">
    <property type="component" value="Unassembled WGS sequence"/>
</dbReference>
<dbReference type="PATRIC" id="fig|1131935.3.peg.2511"/>
<sequence>MHYFNVVVCPEKNKLPYLQGNFVRPHLYLFEDRPTGIQDDAYSLSYNKMQHFIATTPHQAHINLYAARMDSLLKGAVDGFVHYRSRSSRRLLVWMIDSLQKDSKALSYYQHAIE</sequence>
<gene>
    <name evidence="1" type="ORF">PDENDC454_12180</name>
</gene>
<name>H3SFY1_9BACL</name>